<accession>A0A9Q3CXY0</accession>
<dbReference type="AlphaFoldDB" id="A0A9Q3CXY0"/>
<evidence type="ECO:0000313" key="2">
    <source>
        <dbReference type="Proteomes" id="UP000765509"/>
    </source>
</evidence>
<evidence type="ECO:0000313" key="1">
    <source>
        <dbReference type="EMBL" id="MBW0493306.1"/>
    </source>
</evidence>
<organism evidence="1 2">
    <name type="scientific">Austropuccinia psidii MF-1</name>
    <dbReference type="NCBI Taxonomy" id="1389203"/>
    <lineage>
        <taxon>Eukaryota</taxon>
        <taxon>Fungi</taxon>
        <taxon>Dikarya</taxon>
        <taxon>Basidiomycota</taxon>
        <taxon>Pucciniomycotina</taxon>
        <taxon>Pucciniomycetes</taxon>
        <taxon>Pucciniales</taxon>
        <taxon>Sphaerophragmiaceae</taxon>
        <taxon>Austropuccinia</taxon>
    </lineage>
</organism>
<name>A0A9Q3CXY0_9BASI</name>
<dbReference type="OrthoDB" id="1880601at2759"/>
<sequence length="125" mass="14759">MLSMLLIQGYYDMVTGVETIEKCKEQEKLHPDRKQIAYAIISLDCNVKIESQFDHKCDLNPTLLWDSLENFYLPKTVQNQATYLNRIFSTTLLENNLNKNLDRVQELTQNLCTLIDDKYINLQYY</sequence>
<dbReference type="EMBL" id="AVOT02012010">
    <property type="protein sequence ID" value="MBW0493306.1"/>
    <property type="molecule type" value="Genomic_DNA"/>
</dbReference>
<keyword evidence="2" id="KW-1185">Reference proteome</keyword>
<proteinExistence type="predicted"/>
<dbReference type="Proteomes" id="UP000765509">
    <property type="component" value="Unassembled WGS sequence"/>
</dbReference>
<comment type="caution">
    <text evidence="1">The sequence shown here is derived from an EMBL/GenBank/DDBJ whole genome shotgun (WGS) entry which is preliminary data.</text>
</comment>
<reference evidence="1" key="1">
    <citation type="submission" date="2021-03" db="EMBL/GenBank/DDBJ databases">
        <title>Draft genome sequence of rust myrtle Austropuccinia psidii MF-1, a brazilian biotype.</title>
        <authorList>
            <person name="Quecine M.C."/>
            <person name="Pachon D.M.R."/>
            <person name="Bonatelli M.L."/>
            <person name="Correr F.H."/>
            <person name="Franceschini L.M."/>
            <person name="Leite T.F."/>
            <person name="Margarido G.R.A."/>
            <person name="Almeida C.A."/>
            <person name="Ferrarezi J.A."/>
            <person name="Labate C.A."/>
        </authorList>
    </citation>
    <scope>NUCLEOTIDE SEQUENCE</scope>
    <source>
        <strain evidence="1">MF-1</strain>
    </source>
</reference>
<protein>
    <submittedName>
        <fullName evidence="1">Uncharacterized protein</fullName>
    </submittedName>
</protein>
<gene>
    <name evidence="1" type="ORF">O181_033021</name>
</gene>